<dbReference type="Proteomes" id="UP000789706">
    <property type="component" value="Unassembled WGS sequence"/>
</dbReference>
<dbReference type="GO" id="GO:0004842">
    <property type="term" value="F:ubiquitin-protein transferase activity"/>
    <property type="evidence" value="ECO:0007669"/>
    <property type="project" value="InterPro"/>
</dbReference>
<dbReference type="InterPro" id="IPR031248">
    <property type="entry name" value="RNF213"/>
</dbReference>
<dbReference type="EMBL" id="CAJVPK010000784">
    <property type="protein sequence ID" value="CAG8549016.1"/>
    <property type="molecule type" value="Genomic_DNA"/>
</dbReference>
<proteinExistence type="predicted"/>
<comment type="caution">
    <text evidence="1">The sequence shown here is derived from an EMBL/GenBank/DDBJ whole genome shotgun (WGS) entry which is preliminary data.</text>
</comment>
<dbReference type="OrthoDB" id="2383085at2759"/>
<gene>
    <name evidence="1" type="ORF">DEBURN_LOCUS7005</name>
</gene>
<reference evidence="1" key="1">
    <citation type="submission" date="2021-06" db="EMBL/GenBank/DDBJ databases">
        <authorList>
            <person name="Kallberg Y."/>
            <person name="Tangrot J."/>
            <person name="Rosling A."/>
        </authorList>
    </citation>
    <scope>NUCLEOTIDE SEQUENCE</scope>
    <source>
        <strain evidence="1">AZ414A</strain>
    </source>
</reference>
<protein>
    <submittedName>
        <fullName evidence="1">2469_t:CDS:1</fullName>
    </submittedName>
</protein>
<evidence type="ECO:0000313" key="1">
    <source>
        <dbReference type="EMBL" id="CAG8549016.1"/>
    </source>
</evidence>
<organism evidence="1 2">
    <name type="scientific">Diversispora eburnea</name>
    <dbReference type="NCBI Taxonomy" id="1213867"/>
    <lineage>
        <taxon>Eukaryota</taxon>
        <taxon>Fungi</taxon>
        <taxon>Fungi incertae sedis</taxon>
        <taxon>Mucoromycota</taxon>
        <taxon>Glomeromycotina</taxon>
        <taxon>Glomeromycetes</taxon>
        <taxon>Diversisporales</taxon>
        <taxon>Diversisporaceae</taxon>
        <taxon>Diversispora</taxon>
    </lineage>
</organism>
<sequence length="660" mass="75788">MSIYTNHGYFPEPWQILICKSFTTMEELSIFTKRCFLAADNGYKDHLFCIANLEVLDFELQYNLVNYIRSLREGRFDYLLALICYHLSGQGKSEWIKQSSYLKHKIPRSFFITNNSGEVNMFLFELLTLGFVFSDLDIVCLPQTTVFIEISSTDEQKLLNSLPITTTIDENNIHFSGEGAITQPLPAKRCQELVTKYFFNQNTDNISSFRFVEIFINVLADQLVRFSSSSYFRVENLKQIVKDDGLRTTLLRKLIDVSKDFATQSVQTKVAQLESIGSIDGDLEDIKIDKVDDNVKSFLRSAFPGNPKEWRLEDYNIDNLIKMGLILLRVRANIPVVEMGEAGCGKISLISYLARIVEVKLKALNLHAGISEAQILDFMSKVEKDAVNREIRIFFDEINTCDHIGILADLIVYQMLLGKAIHPNIRLFSSCNPYRIRTKSQSQAGLKAKANRYEELNKLVYQELKDHELNHPVLTELLFGSQEFIRSIEESYSVSLRDMKRAIKLIKFFNISLNNRPRRTKTGNKSRPKYPNDNVQLQFQYYILALALCHQSRINNQEELIQIISQNLRDKGSNDRYFQTLPQVYLIPHHGSSSPTSDGILEVFQKAVKYQETSTGEFPSISPKFGIEDLVETADRLLDDKARSVSLKPLAEAYLEYEKS</sequence>
<dbReference type="SUPFAM" id="SSF52540">
    <property type="entry name" value="P-loop containing nucleoside triphosphate hydrolases"/>
    <property type="match status" value="1"/>
</dbReference>
<dbReference type="InterPro" id="IPR027417">
    <property type="entry name" value="P-loop_NTPase"/>
</dbReference>
<evidence type="ECO:0000313" key="2">
    <source>
        <dbReference type="Proteomes" id="UP000789706"/>
    </source>
</evidence>
<keyword evidence="2" id="KW-1185">Reference proteome</keyword>
<accession>A0A9N9FNL1</accession>
<dbReference type="AlphaFoldDB" id="A0A9N9FNL1"/>
<dbReference type="PANTHER" id="PTHR22605:SF1">
    <property type="entry name" value="RZ-TYPE DOMAIN-CONTAINING PROTEIN"/>
    <property type="match status" value="1"/>
</dbReference>
<dbReference type="PANTHER" id="PTHR22605">
    <property type="entry name" value="RZ-TYPE DOMAIN-CONTAINING PROTEIN"/>
    <property type="match status" value="1"/>
</dbReference>
<dbReference type="GO" id="GO:0016887">
    <property type="term" value="F:ATP hydrolysis activity"/>
    <property type="evidence" value="ECO:0007669"/>
    <property type="project" value="InterPro"/>
</dbReference>
<name>A0A9N9FNL1_9GLOM</name>
<dbReference type="Gene3D" id="3.40.50.300">
    <property type="entry name" value="P-loop containing nucleotide triphosphate hydrolases"/>
    <property type="match status" value="1"/>
</dbReference>